<name>A0A9N9J0H2_9GLOM</name>
<sequence>ALDKPQLGLINPQNRDDNECFKWCISANHTREEAIKNNRKPLHLNEILFSKAFGKIKVDIDPLFISEQNYQIEHMIDLLYLTEGEENLNNQKNPNDIPEGLKTHYVFITNFIQLMHKWNNHHDKKYFCQKCLRFPYSRLDLLEKHIPTCPGPNKALQRLILPEEEAEEAKVEEKDKEGNTIKIAKQKAVSYRYTIHCSDGTIQKPRKYQIENKCKNCEGKLHEAGYNKIRIFDPETKKYLGAGYRKCHGKKPMIQGKLDDEQKKARGACKKSKVTDEKIVPIANNSEQYITFSVGQLQFIDSMKFSLLGLAKIAENLQDEKKGENKTPEQLAKCFLIMSKFISPHLLSLLTHFNSDLDGFNYYNHNCRIEKCKHGKKKGKCKHKCQKCKHKKEPEIQHKLQKRWEIQVLKSYKLELEKDKKIKKVLKQYSDDEELQGYMEYSMELKYYTELLETTKKQVEIERCMLTNGMLYGQEREIVKYNIQQIADEIIPWGDIYEDWDIDELLAKI</sequence>
<comment type="caution">
    <text evidence="1">The sequence shown here is derived from an EMBL/GenBank/DDBJ whole genome shotgun (WGS) entry which is preliminary data.</text>
</comment>
<dbReference type="EMBL" id="CAJVPY010016767">
    <property type="protein sequence ID" value="CAG8758683.1"/>
    <property type="molecule type" value="Genomic_DNA"/>
</dbReference>
<keyword evidence="2" id="KW-1185">Reference proteome</keyword>
<dbReference type="AlphaFoldDB" id="A0A9N9J0H2"/>
<dbReference type="OrthoDB" id="2406449at2759"/>
<evidence type="ECO:0000313" key="1">
    <source>
        <dbReference type="EMBL" id="CAG8758683.1"/>
    </source>
</evidence>
<evidence type="ECO:0000313" key="2">
    <source>
        <dbReference type="Proteomes" id="UP000789405"/>
    </source>
</evidence>
<gene>
    <name evidence="1" type="ORF">DERYTH_LOCUS17593</name>
</gene>
<organism evidence="1 2">
    <name type="scientific">Dentiscutata erythropus</name>
    <dbReference type="NCBI Taxonomy" id="1348616"/>
    <lineage>
        <taxon>Eukaryota</taxon>
        <taxon>Fungi</taxon>
        <taxon>Fungi incertae sedis</taxon>
        <taxon>Mucoromycota</taxon>
        <taxon>Glomeromycotina</taxon>
        <taxon>Glomeromycetes</taxon>
        <taxon>Diversisporales</taxon>
        <taxon>Gigasporaceae</taxon>
        <taxon>Dentiscutata</taxon>
    </lineage>
</organism>
<accession>A0A9N9J0H2</accession>
<protein>
    <submittedName>
        <fullName evidence="1">25382_t:CDS:1</fullName>
    </submittedName>
</protein>
<dbReference type="Proteomes" id="UP000789405">
    <property type="component" value="Unassembled WGS sequence"/>
</dbReference>
<reference evidence="1" key="1">
    <citation type="submission" date="2021-06" db="EMBL/GenBank/DDBJ databases">
        <authorList>
            <person name="Kallberg Y."/>
            <person name="Tangrot J."/>
            <person name="Rosling A."/>
        </authorList>
    </citation>
    <scope>NUCLEOTIDE SEQUENCE</scope>
    <source>
        <strain evidence="1">MA453B</strain>
    </source>
</reference>
<proteinExistence type="predicted"/>
<feature type="non-terminal residue" evidence="1">
    <location>
        <position position="509"/>
    </location>
</feature>